<dbReference type="RefSeq" id="WP_206933585.1">
    <property type="nucleotide sequence ID" value="NZ_JAEKJY010000002.1"/>
</dbReference>
<comment type="caution">
    <text evidence="2">The sequence shown here is derived from an EMBL/GenBank/DDBJ whole genome shotgun (WGS) entry which is preliminary data.</text>
</comment>
<accession>A0ABS3DVY3</accession>
<sequence length="519" mass="58517">MKTLRLKLVWILPLIIIAAGIMLLFFENYQEVTEPADQDWSRDWEVGETTAVKHPRIQKSKDGVQISYLTDSGITQHTYDDNYTETDEQHYSIPVDKFTSFYIEDDKLLYSDYYSLYRGDTEEKLTDIDGFIPTSSAAFYQKGNALYAIDPTNYESSKLMTLTSNDSKVGTAETDEGTYLMEEYTDEEGRHLHFFEHVDNQVKKIGEAAFVPSGSESIKDIQFTVQNKEAAVLISTVQKQSASGQMENHYYFGTTSFQEPLKTTSLSFIDPVSSQPLREISDMSLHPQKEGTSLLFKAVGATNTRFGENSQFNIYKAPLGASGVGEITRISNTPDLSTHPVQIQDNSVIWVDKGGDSHKLLLSSQNPEIIEKADTWNSRVLLGALGKTMGMLSYSFFGLLIMTFWYIWPLLFLVILMFVKRDALDQDRTWILLTGIAIYLAAAILVRSPLFSEKLLARAPDYLSFPGSPIIFILGFALISFGILKTGAKRRDWSIPVQITYFISVHVALITIFFGPYVL</sequence>
<evidence type="ECO:0000313" key="3">
    <source>
        <dbReference type="Proteomes" id="UP000663970"/>
    </source>
</evidence>
<name>A0ABS3DVY3_9BACI</name>
<evidence type="ECO:0000256" key="1">
    <source>
        <dbReference type="SAM" id="Phobius"/>
    </source>
</evidence>
<evidence type="ECO:0000313" key="2">
    <source>
        <dbReference type="EMBL" id="MBN8235513.1"/>
    </source>
</evidence>
<proteinExistence type="predicted"/>
<keyword evidence="1" id="KW-0812">Transmembrane</keyword>
<dbReference type="EMBL" id="JAEKJY010000002">
    <property type="protein sequence ID" value="MBN8235513.1"/>
    <property type="molecule type" value="Genomic_DNA"/>
</dbReference>
<dbReference type="Proteomes" id="UP000663970">
    <property type="component" value="Unassembled WGS sequence"/>
</dbReference>
<protein>
    <submittedName>
        <fullName evidence="2">Uncharacterized protein</fullName>
    </submittedName>
</protein>
<reference evidence="2 3" key="1">
    <citation type="submission" date="2020-12" db="EMBL/GenBank/DDBJ databases">
        <title>Oil enriched cultivation method for isolating marine PHA-producing bacteria.</title>
        <authorList>
            <person name="Zheng W."/>
            <person name="Yu S."/>
            <person name="Huang Y."/>
        </authorList>
    </citation>
    <scope>NUCLEOTIDE SEQUENCE [LARGE SCALE GENOMIC DNA]</scope>
    <source>
        <strain evidence="2 3">SY-2-6</strain>
    </source>
</reference>
<feature type="transmembrane region" description="Helical" evidence="1">
    <location>
        <begin position="430"/>
        <end position="450"/>
    </location>
</feature>
<keyword evidence="1" id="KW-1133">Transmembrane helix</keyword>
<feature type="transmembrane region" description="Helical" evidence="1">
    <location>
        <begin position="470"/>
        <end position="487"/>
    </location>
</feature>
<feature type="transmembrane region" description="Helical" evidence="1">
    <location>
        <begin position="499"/>
        <end position="518"/>
    </location>
</feature>
<feature type="transmembrane region" description="Helical" evidence="1">
    <location>
        <begin position="394"/>
        <end position="418"/>
    </location>
</feature>
<organism evidence="2 3">
    <name type="scientific">Halobacillus kuroshimensis</name>
    <dbReference type="NCBI Taxonomy" id="302481"/>
    <lineage>
        <taxon>Bacteria</taxon>
        <taxon>Bacillati</taxon>
        <taxon>Bacillota</taxon>
        <taxon>Bacilli</taxon>
        <taxon>Bacillales</taxon>
        <taxon>Bacillaceae</taxon>
        <taxon>Halobacillus</taxon>
    </lineage>
</organism>
<keyword evidence="1" id="KW-0472">Membrane</keyword>
<keyword evidence="3" id="KW-1185">Reference proteome</keyword>
<feature type="transmembrane region" description="Helical" evidence="1">
    <location>
        <begin position="7"/>
        <end position="26"/>
    </location>
</feature>
<gene>
    <name evidence="2" type="ORF">JF544_09635</name>
</gene>